<dbReference type="GO" id="GO:0018738">
    <property type="term" value="F:S-formylglutathione hydrolase activity"/>
    <property type="evidence" value="ECO:0007669"/>
    <property type="project" value="UniProtKB-EC"/>
</dbReference>
<keyword evidence="7" id="KW-0963">Cytoplasm</keyword>
<proteinExistence type="inferred from homology"/>
<dbReference type="InterPro" id="IPR014186">
    <property type="entry name" value="S-formylglutathione_hydrol"/>
</dbReference>
<feature type="active site" description="Charge relay system" evidence="6">
    <location>
        <position position="278"/>
    </location>
</feature>
<dbReference type="EMBL" id="JANCYW010000005">
    <property type="protein sequence ID" value="KAK4535487.1"/>
    <property type="molecule type" value="Genomic_DNA"/>
</dbReference>
<feature type="active site" description="Charge relay system" evidence="6">
    <location>
        <position position="244"/>
    </location>
</feature>
<dbReference type="Proteomes" id="UP001301350">
    <property type="component" value="Unassembled WGS sequence"/>
</dbReference>
<accession>A0AAV9IT38</accession>
<dbReference type="GO" id="GO:0005829">
    <property type="term" value="C:cytosol"/>
    <property type="evidence" value="ECO:0007669"/>
    <property type="project" value="TreeGrafter"/>
</dbReference>
<evidence type="ECO:0000313" key="8">
    <source>
        <dbReference type="EMBL" id="KAK4535487.1"/>
    </source>
</evidence>
<dbReference type="InterPro" id="IPR029058">
    <property type="entry name" value="AB_hydrolase_fold"/>
</dbReference>
<comment type="function">
    <text evidence="7">Serine hydrolase involved in the detoxification of formaldehyde.</text>
</comment>
<name>A0AAV9IT38_CYACA</name>
<evidence type="ECO:0000256" key="3">
    <source>
        <dbReference type="ARBA" id="ARBA00016774"/>
    </source>
</evidence>
<comment type="subcellular location">
    <subcellularLocation>
        <location evidence="7">Cytoplasm</location>
    </subcellularLocation>
</comment>
<protein>
    <recommendedName>
        <fullName evidence="3 7">S-formylglutathione hydrolase</fullName>
        <ecNumber evidence="2 7">3.1.2.12</ecNumber>
    </recommendedName>
</protein>
<gene>
    <name evidence="8" type="ORF">CDCA_CDCA05G1512</name>
</gene>
<keyword evidence="5 7" id="KW-0378">Hydrolase</keyword>
<dbReference type="InterPro" id="IPR000801">
    <property type="entry name" value="Esterase-like"/>
</dbReference>
<evidence type="ECO:0000256" key="5">
    <source>
        <dbReference type="ARBA" id="ARBA00022801"/>
    </source>
</evidence>
<evidence type="ECO:0000256" key="4">
    <source>
        <dbReference type="ARBA" id="ARBA00022487"/>
    </source>
</evidence>
<dbReference type="GO" id="GO:0046294">
    <property type="term" value="P:formaldehyde catabolic process"/>
    <property type="evidence" value="ECO:0007669"/>
    <property type="project" value="InterPro"/>
</dbReference>
<evidence type="ECO:0000256" key="2">
    <source>
        <dbReference type="ARBA" id="ARBA00012479"/>
    </source>
</evidence>
<dbReference type="PANTHER" id="PTHR10061:SF0">
    <property type="entry name" value="S-FORMYLGLUTATHIONE HYDROLASE"/>
    <property type="match status" value="1"/>
</dbReference>
<comment type="similarity">
    <text evidence="1 7">Belongs to the esterase D family.</text>
</comment>
<comment type="catalytic activity">
    <reaction evidence="7">
        <text>S-formylglutathione + H2O = formate + glutathione + H(+)</text>
        <dbReference type="Rhea" id="RHEA:14961"/>
        <dbReference type="ChEBI" id="CHEBI:15377"/>
        <dbReference type="ChEBI" id="CHEBI:15378"/>
        <dbReference type="ChEBI" id="CHEBI:15740"/>
        <dbReference type="ChEBI" id="CHEBI:57688"/>
        <dbReference type="ChEBI" id="CHEBI:57925"/>
        <dbReference type="EC" id="3.1.2.12"/>
    </reaction>
</comment>
<evidence type="ECO:0000256" key="7">
    <source>
        <dbReference type="RuleBase" id="RU363068"/>
    </source>
</evidence>
<keyword evidence="9" id="KW-1185">Reference proteome</keyword>
<comment type="caution">
    <text evidence="8">The sequence shown here is derived from an EMBL/GenBank/DDBJ whole genome shotgun (WGS) entry which is preliminary data.</text>
</comment>
<feature type="active site" description="Charge relay system" evidence="6">
    <location>
        <position position="163"/>
    </location>
</feature>
<reference evidence="8 9" key="1">
    <citation type="submission" date="2022-07" db="EMBL/GenBank/DDBJ databases">
        <title>Genome-wide signatures of adaptation to extreme environments.</title>
        <authorList>
            <person name="Cho C.H."/>
            <person name="Yoon H.S."/>
        </authorList>
    </citation>
    <scope>NUCLEOTIDE SEQUENCE [LARGE SCALE GENOMIC DNA]</scope>
    <source>
        <strain evidence="8 9">DBV 063 E5</strain>
    </source>
</reference>
<evidence type="ECO:0000313" key="9">
    <source>
        <dbReference type="Proteomes" id="UP001301350"/>
    </source>
</evidence>
<dbReference type="NCBIfam" id="TIGR02821">
    <property type="entry name" value="fghA_ester_D"/>
    <property type="match status" value="1"/>
</dbReference>
<dbReference type="SUPFAM" id="SSF53474">
    <property type="entry name" value="alpha/beta-Hydrolases"/>
    <property type="match status" value="1"/>
</dbReference>
<keyword evidence="4 7" id="KW-0719">Serine esterase</keyword>
<dbReference type="Pfam" id="PF00756">
    <property type="entry name" value="Esterase"/>
    <property type="match status" value="1"/>
</dbReference>
<dbReference type="GO" id="GO:0052689">
    <property type="term" value="F:carboxylic ester hydrolase activity"/>
    <property type="evidence" value="ECO:0007669"/>
    <property type="project" value="UniProtKB-KW"/>
</dbReference>
<sequence length="301" mass="32448">MVSVLSKTLCFGCEVQQVEHESAALGGLKAVFSVIVPPCLRSEGETITPLLYYLSGLTCTDQNFIQKAGACRAAAQHGVLIVAPDTSPRGAGVPGEDDAYDFGTGAGFYVNATAEAYRKHYRMYDYVTRELPQVVHEMFPVPAAAAAAAASSPKRPSSIFGHSMGGHGALVCALRNPGVYRSVSAFAPIAHPSACPWGQKAFQGYLGSVEAGRAEYDATELVRDAQRVRQCGWDTILIDQGAEDNFLHAGQLRPEDFVQAAESAGQSVTLRYQPGYDHSYFFIQTFVDAHIAFHAKRLHAQ</sequence>
<dbReference type="AlphaFoldDB" id="A0AAV9IT38"/>
<dbReference type="PANTHER" id="PTHR10061">
    <property type="entry name" value="S-FORMYLGLUTATHIONE HYDROLASE"/>
    <property type="match status" value="1"/>
</dbReference>
<evidence type="ECO:0000256" key="6">
    <source>
        <dbReference type="PIRSR" id="PIRSR614186-1"/>
    </source>
</evidence>
<organism evidence="8 9">
    <name type="scientific">Cyanidium caldarium</name>
    <name type="common">Red alga</name>
    <dbReference type="NCBI Taxonomy" id="2771"/>
    <lineage>
        <taxon>Eukaryota</taxon>
        <taxon>Rhodophyta</taxon>
        <taxon>Bangiophyceae</taxon>
        <taxon>Cyanidiales</taxon>
        <taxon>Cyanidiaceae</taxon>
        <taxon>Cyanidium</taxon>
    </lineage>
</organism>
<dbReference type="Gene3D" id="3.40.50.1820">
    <property type="entry name" value="alpha/beta hydrolase"/>
    <property type="match status" value="1"/>
</dbReference>
<dbReference type="FunFam" id="3.40.50.1820:FF:000002">
    <property type="entry name" value="S-formylglutathione hydrolase"/>
    <property type="match status" value="1"/>
</dbReference>
<evidence type="ECO:0000256" key="1">
    <source>
        <dbReference type="ARBA" id="ARBA00005622"/>
    </source>
</evidence>
<dbReference type="EC" id="3.1.2.12" evidence="2 7"/>